<comment type="caution">
    <text evidence="1">The sequence shown here is derived from an EMBL/GenBank/DDBJ whole genome shotgun (WGS) entry which is preliminary data.</text>
</comment>
<keyword evidence="2" id="KW-1185">Reference proteome</keyword>
<dbReference type="EMBL" id="VNWK01000036">
    <property type="protein sequence ID" value="TXJ91024.1"/>
    <property type="molecule type" value="Genomic_DNA"/>
</dbReference>
<sequence length="125" mass="13392">MQGIRTSPPSTKKWLSVLLIGLLLLAPCKVRNTIESSLGLTTTKVTNKIKATTASKTCCASFVTVSTSKAKEVNAQPLPFLPVTTTALAALGSTRNQLVLDSNNKVALSPSVPLYILYHQFKGYL</sequence>
<gene>
    <name evidence="1" type="ORF">FQ017_18610</name>
</gene>
<evidence type="ECO:0000313" key="1">
    <source>
        <dbReference type="EMBL" id="TXJ91024.1"/>
    </source>
</evidence>
<reference evidence="1 2" key="1">
    <citation type="submission" date="2019-07" db="EMBL/GenBank/DDBJ databases">
        <title>Draft genome of two Muricauda strains isolated from deep sea.</title>
        <authorList>
            <person name="Sun C."/>
        </authorList>
    </citation>
    <scope>NUCLEOTIDE SEQUENCE [LARGE SCALE GENOMIC DNA]</scope>
    <source>
        <strain evidence="1 2">72</strain>
    </source>
</reference>
<protein>
    <submittedName>
        <fullName evidence="1">Uncharacterized protein</fullName>
    </submittedName>
</protein>
<accession>A0ABY3KDC2</accession>
<evidence type="ECO:0000313" key="2">
    <source>
        <dbReference type="Proteomes" id="UP000321621"/>
    </source>
</evidence>
<dbReference type="RefSeq" id="WP_147378314.1">
    <property type="nucleotide sequence ID" value="NZ_QXFI01000036.1"/>
</dbReference>
<dbReference type="Proteomes" id="UP000321621">
    <property type="component" value="Unassembled WGS sequence"/>
</dbReference>
<proteinExistence type="predicted"/>
<name>A0ABY3KDC2_9FLAO</name>
<organism evidence="1 2">
    <name type="scientific">Flagellimonas pelagia</name>
    <dbReference type="NCBI Taxonomy" id="2306998"/>
    <lineage>
        <taxon>Bacteria</taxon>
        <taxon>Pseudomonadati</taxon>
        <taxon>Bacteroidota</taxon>
        <taxon>Flavobacteriia</taxon>
        <taxon>Flavobacteriales</taxon>
        <taxon>Flavobacteriaceae</taxon>
        <taxon>Flagellimonas</taxon>
    </lineage>
</organism>